<sequence length="131" mass="14967">MEKKNSNMAKKEARLLEQNQEVDNHQHIMHSQVKKIKEEESERNVIDWPVLAREVIMTRQHSRSRLGLISNQSISVGEMLSSFTPVSNKMPSNSTKAIILLLLLDHVRLCLCSSSENRSTEQGDNITRNAE</sequence>
<protein>
    <submittedName>
        <fullName evidence="1">Uncharacterized protein</fullName>
    </submittedName>
</protein>
<gene>
    <name evidence="1" type="ORF">HAX54_024334</name>
</gene>
<evidence type="ECO:0000313" key="2">
    <source>
        <dbReference type="Proteomes" id="UP000823775"/>
    </source>
</evidence>
<dbReference type="EMBL" id="JACEIK010000297">
    <property type="protein sequence ID" value="MCD7454322.1"/>
    <property type="molecule type" value="Genomic_DNA"/>
</dbReference>
<evidence type="ECO:0000313" key="1">
    <source>
        <dbReference type="EMBL" id="MCD7454322.1"/>
    </source>
</evidence>
<organism evidence="1 2">
    <name type="scientific">Datura stramonium</name>
    <name type="common">Jimsonweed</name>
    <name type="synonym">Common thornapple</name>
    <dbReference type="NCBI Taxonomy" id="4076"/>
    <lineage>
        <taxon>Eukaryota</taxon>
        <taxon>Viridiplantae</taxon>
        <taxon>Streptophyta</taxon>
        <taxon>Embryophyta</taxon>
        <taxon>Tracheophyta</taxon>
        <taxon>Spermatophyta</taxon>
        <taxon>Magnoliopsida</taxon>
        <taxon>eudicotyledons</taxon>
        <taxon>Gunneridae</taxon>
        <taxon>Pentapetalae</taxon>
        <taxon>asterids</taxon>
        <taxon>lamiids</taxon>
        <taxon>Solanales</taxon>
        <taxon>Solanaceae</taxon>
        <taxon>Solanoideae</taxon>
        <taxon>Datureae</taxon>
        <taxon>Datura</taxon>
    </lineage>
</organism>
<dbReference type="Proteomes" id="UP000823775">
    <property type="component" value="Unassembled WGS sequence"/>
</dbReference>
<name>A0ABS8S5W9_DATST</name>
<keyword evidence="2" id="KW-1185">Reference proteome</keyword>
<reference evidence="1 2" key="1">
    <citation type="journal article" date="2021" name="BMC Genomics">
        <title>Datura genome reveals duplications of psychoactive alkaloid biosynthetic genes and high mutation rate following tissue culture.</title>
        <authorList>
            <person name="Rajewski A."/>
            <person name="Carter-House D."/>
            <person name="Stajich J."/>
            <person name="Litt A."/>
        </authorList>
    </citation>
    <scope>NUCLEOTIDE SEQUENCE [LARGE SCALE GENOMIC DNA]</scope>
    <source>
        <strain evidence="1">AR-01</strain>
    </source>
</reference>
<comment type="caution">
    <text evidence="1">The sequence shown here is derived from an EMBL/GenBank/DDBJ whole genome shotgun (WGS) entry which is preliminary data.</text>
</comment>
<accession>A0ABS8S5W9</accession>
<proteinExistence type="predicted"/>